<evidence type="ECO:0000313" key="1">
    <source>
        <dbReference type="EMBL" id="PPK94235.1"/>
    </source>
</evidence>
<name>A0A2S6IJ73_9ACTN</name>
<sequence length="187" mass="20684">MRTFSLLSYDEAQAYREAYVAALPELVERLRRRAERTGGPVLDGGVDSVQPLGGWFFEQLAADAEDGLSEYPMWWQPGAENSKGFFGEPAPSLRQVRLIDEVAAYLAHVVQASVPEAQWTIYRRDPKYRDIKQHRTVLEGPFGVIDPVAVVYKQAIGPISSGQTPDLGILHRWASSKINLIGDGDGG</sequence>
<dbReference type="Proteomes" id="UP000239485">
    <property type="component" value="Unassembled WGS sequence"/>
</dbReference>
<evidence type="ECO:0000313" key="2">
    <source>
        <dbReference type="Proteomes" id="UP000239485"/>
    </source>
</evidence>
<dbReference type="AlphaFoldDB" id="A0A2S6IJ73"/>
<gene>
    <name evidence="1" type="ORF">CLV92_108137</name>
</gene>
<reference evidence="1 2" key="1">
    <citation type="submission" date="2018-02" db="EMBL/GenBank/DDBJ databases">
        <title>Genomic Encyclopedia of Archaeal and Bacterial Type Strains, Phase II (KMG-II): from individual species to whole genera.</title>
        <authorList>
            <person name="Goeker M."/>
        </authorList>
    </citation>
    <scope>NUCLEOTIDE SEQUENCE [LARGE SCALE GENOMIC DNA]</scope>
    <source>
        <strain evidence="1 2">DSM 22857</strain>
    </source>
</reference>
<organism evidence="1 2">
    <name type="scientific">Kineococcus xinjiangensis</name>
    <dbReference type="NCBI Taxonomy" id="512762"/>
    <lineage>
        <taxon>Bacteria</taxon>
        <taxon>Bacillati</taxon>
        <taxon>Actinomycetota</taxon>
        <taxon>Actinomycetes</taxon>
        <taxon>Kineosporiales</taxon>
        <taxon>Kineosporiaceae</taxon>
        <taxon>Kineococcus</taxon>
    </lineage>
</organism>
<accession>A0A2S6IJ73</accession>
<dbReference type="OrthoDB" id="5121043at2"/>
<comment type="caution">
    <text evidence="1">The sequence shown here is derived from an EMBL/GenBank/DDBJ whole genome shotgun (WGS) entry which is preliminary data.</text>
</comment>
<dbReference type="EMBL" id="PTJD01000008">
    <property type="protein sequence ID" value="PPK94235.1"/>
    <property type="molecule type" value="Genomic_DNA"/>
</dbReference>
<protein>
    <submittedName>
        <fullName evidence="1">Uncharacterized protein</fullName>
    </submittedName>
</protein>
<dbReference type="RefSeq" id="WP_146099514.1">
    <property type="nucleotide sequence ID" value="NZ_PTJD01000008.1"/>
</dbReference>
<keyword evidence="2" id="KW-1185">Reference proteome</keyword>
<proteinExistence type="predicted"/>